<evidence type="ECO:0000313" key="2">
    <source>
        <dbReference type="EMBL" id="QHT32646.1"/>
    </source>
</evidence>
<feature type="region of interest" description="Disordered" evidence="1">
    <location>
        <begin position="1"/>
        <end position="24"/>
    </location>
</feature>
<feature type="region of interest" description="Disordered" evidence="1">
    <location>
        <begin position="176"/>
        <end position="197"/>
    </location>
</feature>
<sequence length="245" mass="26599">MGTRKNSRRSNTKKRSGHKKSQRVWKMKGCARKRRSIGRQRGGTCNACSISNLFKGGYVRPQDIPTCKVCGSGCRCRKGCRCHPNCPGTCYLKSGRGKRGGCGCDAFSSVKQMGGTASVLTSGASVAPFVGKSWTSNVGTWPGVQGVPGVTNHYGQYDISKDPNLQSISERDGQLYPQPIFKGGRKGKNKTRKMGGGIIPQDITNVGRNMMYGLGSTWNSLAGYPAPVNPLPYKDQLLHTNRIKY</sequence>
<feature type="compositionally biased region" description="Basic residues" evidence="1">
    <location>
        <begin position="183"/>
        <end position="193"/>
    </location>
</feature>
<reference evidence="2" key="1">
    <citation type="journal article" date="2020" name="Nature">
        <title>Giant virus diversity and host interactions through global metagenomics.</title>
        <authorList>
            <person name="Schulz F."/>
            <person name="Roux S."/>
            <person name="Paez-Espino D."/>
            <person name="Jungbluth S."/>
            <person name="Walsh D.A."/>
            <person name="Denef V.J."/>
            <person name="McMahon K.D."/>
            <person name="Konstantinidis K.T."/>
            <person name="Eloe-Fadrosh E.A."/>
            <person name="Kyrpides N.C."/>
            <person name="Woyke T."/>
        </authorList>
    </citation>
    <scope>NUCLEOTIDE SEQUENCE</scope>
    <source>
        <strain evidence="2">GVMAG-M-3300009161-30</strain>
    </source>
</reference>
<dbReference type="EMBL" id="MN738946">
    <property type="protein sequence ID" value="QHT32646.1"/>
    <property type="molecule type" value="Genomic_DNA"/>
</dbReference>
<accession>A0A6C0ETY7</accession>
<dbReference type="AlphaFoldDB" id="A0A6C0ETY7"/>
<organism evidence="2">
    <name type="scientific">viral metagenome</name>
    <dbReference type="NCBI Taxonomy" id="1070528"/>
    <lineage>
        <taxon>unclassified sequences</taxon>
        <taxon>metagenomes</taxon>
        <taxon>organismal metagenomes</taxon>
    </lineage>
</organism>
<name>A0A6C0ETY7_9ZZZZ</name>
<proteinExistence type="predicted"/>
<evidence type="ECO:0000256" key="1">
    <source>
        <dbReference type="SAM" id="MobiDB-lite"/>
    </source>
</evidence>
<protein>
    <submittedName>
        <fullName evidence="2">Uncharacterized protein</fullName>
    </submittedName>
</protein>